<feature type="chain" id="PRO_5031139144" evidence="1">
    <location>
        <begin position="20"/>
        <end position="117"/>
    </location>
</feature>
<feature type="signal peptide" evidence="1">
    <location>
        <begin position="1"/>
        <end position="19"/>
    </location>
</feature>
<proteinExistence type="predicted"/>
<accession>A0A7W6BRJ3</accession>
<keyword evidence="1" id="KW-0732">Signal</keyword>
<dbReference type="AlphaFoldDB" id="A0A7W6BRJ3"/>
<comment type="caution">
    <text evidence="2">The sequence shown here is derived from an EMBL/GenBank/DDBJ whole genome shotgun (WGS) entry which is preliminary data.</text>
</comment>
<sequence length="117" mass="13225">MRRSMACLLTFLAAAPADAATLRVELKNETSETIYTVTAFASELVANNRNLTRIPLTGGSSRTVTIFDDYNKCIFTFTVNFNDPQPARARSATRTRAKPFKVYRDIDICEKRQLDIR</sequence>
<reference evidence="2 3" key="1">
    <citation type="submission" date="2020-08" db="EMBL/GenBank/DDBJ databases">
        <title>Genomic Encyclopedia of Type Strains, Phase IV (KMG-IV): sequencing the most valuable type-strain genomes for metagenomic binning, comparative biology and taxonomic classification.</title>
        <authorList>
            <person name="Goeker M."/>
        </authorList>
    </citation>
    <scope>NUCLEOTIDE SEQUENCE [LARGE SCALE GENOMIC DNA]</scope>
    <source>
        <strain evidence="2 3">DSM 25024</strain>
    </source>
</reference>
<protein>
    <submittedName>
        <fullName evidence="2">Uncharacterized protein</fullName>
    </submittedName>
</protein>
<dbReference type="OrthoDB" id="7916559at2"/>
<dbReference type="EMBL" id="JACIDO010000005">
    <property type="protein sequence ID" value="MBB3936756.1"/>
    <property type="molecule type" value="Genomic_DNA"/>
</dbReference>
<gene>
    <name evidence="2" type="ORF">GGR05_002910</name>
</gene>
<evidence type="ECO:0000313" key="3">
    <source>
        <dbReference type="Proteomes" id="UP000531216"/>
    </source>
</evidence>
<dbReference type="Proteomes" id="UP000531216">
    <property type="component" value="Unassembled WGS sequence"/>
</dbReference>
<evidence type="ECO:0000256" key="1">
    <source>
        <dbReference type="SAM" id="SignalP"/>
    </source>
</evidence>
<evidence type="ECO:0000313" key="2">
    <source>
        <dbReference type="EMBL" id="MBB3936756.1"/>
    </source>
</evidence>
<organism evidence="2 3">
    <name type="scientific">Aureimonas phyllosphaerae</name>
    <dbReference type="NCBI Taxonomy" id="1166078"/>
    <lineage>
        <taxon>Bacteria</taxon>
        <taxon>Pseudomonadati</taxon>
        <taxon>Pseudomonadota</taxon>
        <taxon>Alphaproteobacteria</taxon>
        <taxon>Hyphomicrobiales</taxon>
        <taxon>Aurantimonadaceae</taxon>
        <taxon>Aureimonas</taxon>
    </lineage>
</organism>
<dbReference type="RefSeq" id="WP_090961958.1">
    <property type="nucleotide sequence ID" value="NZ_FOOA01000005.1"/>
</dbReference>
<name>A0A7W6BRJ3_9HYPH</name>
<keyword evidence="3" id="KW-1185">Reference proteome</keyword>